<dbReference type="EMBL" id="CAJFCV020000004">
    <property type="protein sequence ID" value="CAG9115738.1"/>
    <property type="molecule type" value="Genomic_DNA"/>
</dbReference>
<comment type="similarity">
    <text evidence="2">Belongs to the nucleotide-sugar transporter family. SLC35B subfamily.</text>
</comment>
<dbReference type="Proteomes" id="UP000095284">
    <property type="component" value="Unplaced"/>
</dbReference>
<name>A0A1I7RHH8_BURXY</name>
<proteinExistence type="inferred from homology"/>
<evidence type="ECO:0000313" key="11">
    <source>
        <dbReference type="Proteomes" id="UP000095284"/>
    </source>
</evidence>
<dbReference type="WBParaSite" id="BXY_0015600.1">
    <property type="protein sequence ID" value="BXY_0015600.1"/>
    <property type="gene ID" value="BXY_0015600"/>
</dbReference>
<dbReference type="OrthoDB" id="999962at2759"/>
<feature type="transmembrane region" description="Helical" evidence="8">
    <location>
        <begin position="67"/>
        <end position="88"/>
    </location>
</feature>
<dbReference type="PANTHER" id="PTHR10778">
    <property type="entry name" value="SOLUTE CARRIER FAMILY 35 MEMBER B"/>
    <property type="match status" value="1"/>
</dbReference>
<dbReference type="GO" id="GO:0005789">
    <property type="term" value="C:endoplasmic reticulum membrane"/>
    <property type="evidence" value="ECO:0007669"/>
    <property type="project" value="TreeGrafter"/>
</dbReference>
<organism evidence="11 13">
    <name type="scientific">Bursaphelenchus xylophilus</name>
    <name type="common">Pinewood nematode worm</name>
    <name type="synonym">Aphelenchoides xylophilus</name>
    <dbReference type="NCBI Taxonomy" id="6326"/>
    <lineage>
        <taxon>Eukaryota</taxon>
        <taxon>Metazoa</taxon>
        <taxon>Ecdysozoa</taxon>
        <taxon>Nematoda</taxon>
        <taxon>Chromadorea</taxon>
        <taxon>Rhabditida</taxon>
        <taxon>Tylenchina</taxon>
        <taxon>Tylenchomorpha</taxon>
        <taxon>Aphelenchoidea</taxon>
        <taxon>Aphelenchoididae</taxon>
        <taxon>Bursaphelenchus</taxon>
    </lineage>
</organism>
<feature type="transmembrane region" description="Helical" evidence="8">
    <location>
        <begin position="194"/>
        <end position="214"/>
    </location>
</feature>
<protein>
    <submittedName>
        <fullName evidence="9">(pine wood nematode) hypothetical protein</fullName>
    </submittedName>
</protein>
<feature type="transmembrane region" description="Helical" evidence="8">
    <location>
        <begin position="35"/>
        <end position="55"/>
    </location>
</feature>
<dbReference type="SMR" id="A0A1I7RHH8"/>
<evidence type="ECO:0000256" key="5">
    <source>
        <dbReference type="ARBA" id="ARBA00022692"/>
    </source>
</evidence>
<gene>
    <name evidence="9" type="ORF">BXYJ_LOCUS8986</name>
</gene>
<reference evidence="10" key="2">
    <citation type="submission" date="2020-08" db="EMBL/GenBank/DDBJ databases">
        <authorList>
            <person name="Kikuchi T."/>
        </authorList>
    </citation>
    <scope>NUCLEOTIDE SEQUENCE</scope>
    <source>
        <strain evidence="9">Ka4C1</strain>
    </source>
</reference>
<dbReference type="Proteomes" id="UP000659654">
    <property type="component" value="Unassembled WGS sequence"/>
</dbReference>
<evidence type="ECO:0000313" key="9">
    <source>
        <dbReference type="EMBL" id="CAD5226320.1"/>
    </source>
</evidence>
<dbReference type="EMBL" id="CAJFDI010000004">
    <property type="protein sequence ID" value="CAD5226320.1"/>
    <property type="molecule type" value="Genomic_DNA"/>
</dbReference>
<evidence type="ECO:0000256" key="1">
    <source>
        <dbReference type="ARBA" id="ARBA00004127"/>
    </source>
</evidence>
<evidence type="ECO:0000256" key="7">
    <source>
        <dbReference type="ARBA" id="ARBA00023136"/>
    </source>
</evidence>
<dbReference type="Pfam" id="PF08449">
    <property type="entry name" value="UAA"/>
    <property type="match status" value="1"/>
</dbReference>
<evidence type="ECO:0000256" key="3">
    <source>
        <dbReference type="ARBA" id="ARBA00022448"/>
    </source>
</evidence>
<evidence type="ECO:0000313" key="12">
    <source>
        <dbReference type="Proteomes" id="UP000659654"/>
    </source>
</evidence>
<dbReference type="eggNOG" id="KOG1583">
    <property type="taxonomic scope" value="Eukaryota"/>
</dbReference>
<keyword evidence="6 8" id="KW-1133">Transmembrane helix</keyword>
<feature type="transmembrane region" description="Helical" evidence="8">
    <location>
        <begin position="226"/>
        <end position="253"/>
    </location>
</feature>
<dbReference type="GO" id="GO:0000139">
    <property type="term" value="C:Golgi membrane"/>
    <property type="evidence" value="ECO:0007669"/>
    <property type="project" value="TreeGrafter"/>
</dbReference>
<reference evidence="13" key="1">
    <citation type="submission" date="2016-11" db="UniProtKB">
        <authorList>
            <consortium name="WormBaseParasite"/>
        </authorList>
    </citation>
    <scope>IDENTIFICATION</scope>
</reference>
<dbReference type="PANTHER" id="PTHR10778:SF4">
    <property type="entry name" value="NUCLEOTIDE SUGAR TRANSPORTER SLC35B4"/>
    <property type="match status" value="1"/>
</dbReference>
<keyword evidence="12" id="KW-1185">Reference proteome</keyword>
<feature type="transmembrane region" description="Helical" evidence="8">
    <location>
        <begin position="121"/>
        <end position="139"/>
    </location>
</feature>
<evidence type="ECO:0000313" key="10">
    <source>
        <dbReference type="EMBL" id="CAG9115738.1"/>
    </source>
</evidence>
<keyword evidence="4" id="KW-0762">Sugar transport</keyword>
<dbReference type="GO" id="GO:0005462">
    <property type="term" value="F:UDP-N-acetylglucosamine transmembrane transporter activity"/>
    <property type="evidence" value="ECO:0007669"/>
    <property type="project" value="TreeGrafter"/>
</dbReference>
<dbReference type="GO" id="GO:0005464">
    <property type="term" value="F:UDP-xylose transmembrane transporter activity"/>
    <property type="evidence" value="ECO:0007669"/>
    <property type="project" value="TreeGrafter"/>
</dbReference>
<comment type="subcellular location">
    <subcellularLocation>
        <location evidence="1">Endomembrane system</location>
        <topology evidence="1">Multi-pass membrane protein</topology>
    </subcellularLocation>
</comment>
<evidence type="ECO:0000313" key="13">
    <source>
        <dbReference type="WBParaSite" id="BXY_0015600.1"/>
    </source>
</evidence>
<evidence type="ECO:0000256" key="4">
    <source>
        <dbReference type="ARBA" id="ARBA00022597"/>
    </source>
</evidence>
<evidence type="ECO:0000256" key="8">
    <source>
        <dbReference type="SAM" id="Phobius"/>
    </source>
</evidence>
<keyword evidence="7 8" id="KW-0472">Membrane</keyword>
<dbReference type="SUPFAM" id="SSF103481">
    <property type="entry name" value="Multidrug resistance efflux transporter EmrE"/>
    <property type="match status" value="1"/>
</dbReference>
<dbReference type="AlphaFoldDB" id="A0A1I7RHH8"/>
<feature type="transmembrane region" description="Helical" evidence="8">
    <location>
        <begin position="293"/>
        <end position="314"/>
    </location>
</feature>
<sequence>MSAALAIGGTLGGCMTCMMVVESLAKSHTNAMNLMTFSNFLFISIQGLIFTSKFLTIRNKIPIRAYIPVVVTFCFVNIINNLALSYRVPVPLHIIFRSGSLLSSLIMNRLLLGREYTTKKYLSVLAITIGIVMCTLAEQSSQKTGELSIEEAEKHLKDWSIGITMLTVALIASSYLAICQEKMYKDHGKHSDEAMFYVHALSLPFFALFGQDIITCAQEFNQEPPLVLFGVNLLLSQAWWTLFATSIFQYFCIKFVYMANAHMDSLSVTLLVTLRKFLSLLVSIIYFNNVFTATHWAGALLVFGGTLVFSNVILRS</sequence>
<dbReference type="InterPro" id="IPR013657">
    <property type="entry name" value="SCL35B1-4/HUT1"/>
</dbReference>
<feature type="transmembrane region" description="Helical" evidence="8">
    <location>
        <begin position="159"/>
        <end position="178"/>
    </location>
</feature>
<feature type="transmembrane region" description="Helical" evidence="8">
    <location>
        <begin position="265"/>
        <end position="287"/>
    </location>
</feature>
<keyword evidence="5 8" id="KW-0812">Transmembrane</keyword>
<evidence type="ECO:0000256" key="2">
    <source>
        <dbReference type="ARBA" id="ARBA00010694"/>
    </source>
</evidence>
<dbReference type="Proteomes" id="UP000582659">
    <property type="component" value="Unassembled WGS sequence"/>
</dbReference>
<accession>A0A1I7RHH8</accession>
<dbReference type="InterPro" id="IPR037185">
    <property type="entry name" value="EmrE-like"/>
</dbReference>
<dbReference type="NCBIfam" id="TIGR00803">
    <property type="entry name" value="nst"/>
    <property type="match status" value="1"/>
</dbReference>
<keyword evidence="3" id="KW-0813">Transport</keyword>
<evidence type="ECO:0000256" key="6">
    <source>
        <dbReference type="ARBA" id="ARBA00022989"/>
    </source>
</evidence>
<feature type="transmembrane region" description="Helical" evidence="8">
    <location>
        <begin position="94"/>
        <end position="112"/>
    </location>
</feature>